<proteinExistence type="predicted"/>
<protein>
    <submittedName>
        <fullName evidence="1">Uncharacterized protein</fullName>
    </submittedName>
</protein>
<evidence type="ECO:0000313" key="1">
    <source>
        <dbReference type="EMBL" id="CAB3557450.1"/>
    </source>
</evidence>
<name>A0A8D6SYU2_KLEPN</name>
<sequence length="95" mass="11304">MGRNDLLIRTFPKQSKYETFVEAKDPRWLIDRNNLRRAWRCEVQRHTQFYTLSFNEGWFPNGDPQVLANQCSQIADLDTVSEDELLVTKTIRSRK</sequence>
<dbReference type="AlphaFoldDB" id="A0A8D6SYU2"/>
<accession>A0A8D6SYU2</accession>
<reference evidence="1" key="1">
    <citation type="submission" date="2020-04" db="EMBL/GenBank/DDBJ databases">
        <authorList>
            <person name="Naeem R."/>
            <person name="Antony C."/>
            <person name="Guan Q."/>
        </authorList>
    </citation>
    <scope>NUCLEOTIDE SEQUENCE</scope>
    <source>
        <strain evidence="1">NGKP54</strain>
    </source>
</reference>
<organism evidence="1">
    <name type="scientific">Klebsiella pneumoniae</name>
    <dbReference type="NCBI Taxonomy" id="573"/>
    <lineage>
        <taxon>Bacteria</taxon>
        <taxon>Pseudomonadati</taxon>
        <taxon>Pseudomonadota</taxon>
        <taxon>Gammaproteobacteria</taxon>
        <taxon>Enterobacterales</taxon>
        <taxon>Enterobacteriaceae</taxon>
        <taxon>Klebsiella/Raoultella group</taxon>
        <taxon>Klebsiella</taxon>
        <taxon>Klebsiella pneumoniae complex</taxon>
    </lineage>
</organism>
<dbReference type="EMBL" id="LR793264">
    <property type="protein sequence ID" value="CAB3557450.1"/>
    <property type="molecule type" value="Genomic_DNA"/>
</dbReference>
<gene>
    <name evidence="1" type="ORF">NGKP54_PROKKA_01635</name>
</gene>